<name>A0A5M8QW89_9BACT</name>
<evidence type="ECO:0000256" key="5">
    <source>
        <dbReference type="ARBA" id="ARBA00022837"/>
    </source>
</evidence>
<dbReference type="InterPro" id="IPR006644">
    <property type="entry name" value="Cadg"/>
</dbReference>
<dbReference type="PROSITE" id="PS50268">
    <property type="entry name" value="CADHERIN_2"/>
    <property type="match status" value="1"/>
</dbReference>
<feature type="non-terminal residue" evidence="10">
    <location>
        <position position="852"/>
    </location>
</feature>
<dbReference type="SUPFAM" id="SSF49785">
    <property type="entry name" value="Galactose-binding domain-like"/>
    <property type="match status" value="1"/>
</dbReference>
<dbReference type="GO" id="GO:0007156">
    <property type="term" value="P:homophilic cell adhesion via plasma membrane adhesion molecules"/>
    <property type="evidence" value="ECO:0007669"/>
    <property type="project" value="InterPro"/>
</dbReference>
<dbReference type="EMBL" id="VBSN01000035">
    <property type="protein sequence ID" value="KAA6439611.1"/>
    <property type="molecule type" value="Genomic_DNA"/>
</dbReference>
<dbReference type="GO" id="GO:0005886">
    <property type="term" value="C:plasma membrane"/>
    <property type="evidence" value="ECO:0007669"/>
    <property type="project" value="UniProtKB-SubCell"/>
</dbReference>
<dbReference type="PANTHER" id="PTHR24026:SF126">
    <property type="entry name" value="PROTOCADHERIN FAT 4"/>
    <property type="match status" value="1"/>
</dbReference>
<keyword evidence="7 8" id="KW-0472">Membrane</keyword>
<organism evidence="10 11">
    <name type="scientific">Dyadobacter flavalbus</name>
    <dbReference type="NCBI Taxonomy" id="2579942"/>
    <lineage>
        <taxon>Bacteria</taxon>
        <taxon>Pseudomonadati</taxon>
        <taxon>Bacteroidota</taxon>
        <taxon>Cytophagia</taxon>
        <taxon>Cytophagales</taxon>
        <taxon>Spirosomataceae</taxon>
        <taxon>Dyadobacter</taxon>
    </lineage>
</organism>
<dbReference type="GO" id="GO:0005509">
    <property type="term" value="F:calcium ion binding"/>
    <property type="evidence" value="ECO:0007669"/>
    <property type="project" value="InterPro"/>
</dbReference>
<dbReference type="SMART" id="SM00736">
    <property type="entry name" value="CADG"/>
    <property type="match status" value="2"/>
</dbReference>
<dbReference type="InterPro" id="IPR008979">
    <property type="entry name" value="Galactose-bd-like_sf"/>
</dbReference>
<keyword evidence="6 8" id="KW-1133">Transmembrane helix</keyword>
<keyword evidence="11" id="KW-1185">Reference proteome</keyword>
<dbReference type="InterPro" id="IPR013783">
    <property type="entry name" value="Ig-like_fold"/>
</dbReference>
<dbReference type="PANTHER" id="PTHR24026">
    <property type="entry name" value="FAT ATYPICAL CADHERIN-RELATED"/>
    <property type="match status" value="1"/>
</dbReference>
<keyword evidence="4" id="KW-0677">Repeat</keyword>
<dbReference type="Pfam" id="PF05345">
    <property type="entry name" value="He_PIG"/>
    <property type="match status" value="2"/>
</dbReference>
<evidence type="ECO:0000259" key="9">
    <source>
        <dbReference type="PROSITE" id="PS50268"/>
    </source>
</evidence>
<keyword evidence="2 8" id="KW-0812">Transmembrane</keyword>
<dbReference type="Proteomes" id="UP000323994">
    <property type="component" value="Unassembled WGS sequence"/>
</dbReference>
<dbReference type="InterPro" id="IPR002126">
    <property type="entry name" value="Cadherin-like_dom"/>
</dbReference>
<evidence type="ECO:0000256" key="1">
    <source>
        <dbReference type="ARBA" id="ARBA00004167"/>
    </source>
</evidence>
<evidence type="ECO:0000313" key="11">
    <source>
        <dbReference type="Proteomes" id="UP000323994"/>
    </source>
</evidence>
<dbReference type="FunFam" id="2.60.40.60:FF:000033">
    <property type="entry name" value="FAT atypical cadherin 1"/>
    <property type="match status" value="1"/>
</dbReference>
<dbReference type="Gene3D" id="2.60.120.200">
    <property type="match status" value="1"/>
</dbReference>
<dbReference type="RefSeq" id="WP_201747735.1">
    <property type="nucleotide sequence ID" value="NZ_VBSN01000035.1"/>
</dbReference>
<sequence length="852" mass="90312">MKKDYSLIHRPRRYFVWAWPLIILIGLIVSMQSFALNFVRENDLFSWPLKEFAAVKTAVTRSSEKTKPEQDFTQKSKGMKAGALPLADPCTNITTLPCEQVNVTLPFNLNFDGNEGGLLDKNGALIGFTMVGDLSGTPVSTDSISSTAVPKGYKPSRLTIADGKLNIRTNSGIAFQTNNNQINALGAGILADGRVVFETTIINPFNGTKSEQGGLWVGLSDKTFLKLSISANKVEMRKELNDVTSGVTTNANTDQRVTGVIDNLSTKTVRLRMVADFVTNTLEGYYSTDGVAYTNVGTAYTSGTNPAAINIADMALAGKTIYAGIYATHRTNTSALTYSFDNFSIKNYEFPMITAPYRINAGGIQRTVGSVVYNADDIYARVAGNVSNASYTGLPSTITVPELYYERRFGSKFSYYLPIANGRYTINMHFVENFQGAAGGRIFDVNFEGNTLLDNLDIFSEVGKTNVLIKTIETQVSDGVLNIDFIASKDNAIINAIEILPVTPPNEAPVFASATYSFNKDEATAAGAGIGQVSATDAAGQTVHYSITAGNQSSKFAIDSESGAITLAGTLNYATDSVYVLTVQATDNATPALSATAQVTIHVNKPVTGNHAPVAALPINDQTAVTGTAFTYNVAAGTFTDEDSDPLTYTVSLANDGLLPSWLSFDAANLSFSGTPDAAATYRIKLTANDGKVSASTEFNLVVNAAAAINHAPVAALPINDQSAVAGTAFTYNVAAGTFTDEDSDPLTYTASLANDGSLPLWLSFDAANVSFSGTPETAATYRIKLTANDGKVSASTEFNLVVNAAAATNHAPVLALSISDQSVVAGSAFSYKMAAGTFTDEDSDPLTYTAS</sequence>
<dbReference type="AlphaFoldDB" id="A0A5M8QW89"/>
<evidence type="ECO:0000256" key="3">
    <source>
        <dbReference type="ARBA" id="ARBA00022729"/>
    </source>
</evidence>
<keyword evidence="3" id="KW-0732">Signal</keyword>
<reference evidence="10 11" key="1">
    <citation type="submission" date="2019-05" db="EMBL/GenBank/DDBJ databases">
        <authorList>
            <person name="Qu J.-H."/>
        </authorList>
    </citation>
    <scope>NUCLEOTIDE SEQUENCE [LARGE SCALE GENOMIC DNA]</scope>
    <source>
        <strain evidence="10 11">NS28</strain>
    </source>
</reference>
<dbReference type="Pfam" id="PF11721">
    <property type="entry name" value="Malectin"/>
    <property type="match status" value="1"/>
</dbReference>
<evidence type="ECO:0000256" key="2">
    <source>
        <dbReference type="ARBA" id="ARBA00022692"/>
    </source>
</evidence>
<dbReference type="Pfam" id="PF00028">
    <property type="entry name" value="Cadherin"/>
    <property type="match status" value="1"/>
</dbReference>
<proteinExistence type="predicted"/>
<gene>
    <name evidence="10" type="ORF">FEM33_11365</name>
</gene>
<evidence type="ECO:0000256" key="8">
    <source>
        <dbReference type="SAM" id="Phobius"/>
    </source>
</evidence>
<dbReference type="SUPFAM" id="SSF49899">
    <property type="entry name" value="Concanavalin A-like lectins/glucanases"/>
    <property type="match status" value="1"/>
</dbReference>
<dbReference type="GO" id="GO:0004553">
    <property type="term" value="F:hydrolase activity, hydrolyzing O-glycosyl compounds"/>
    <property type="evidence" value="ECO:0007669"/>
    <property type="project" value="UniProtKB-ARBA"/>
</dbReference>
<dbReference type="Gene3D" id="2.60.40.10">
    <property type="entry name" value="Immunoglobulins"/>
    <property type="match status" value="3"/>
</dbReference>
<evidence type="ECO:0000256" key="7">
    <source>
        <dbReference type="ARBA" id="ARBA00023136"/>
    </source>
</evidence>
<dbReference type="SUPFAM" id="SSF49313">
    <property type="entry name" value="Cadherin-like"/>
    <property type="match status" value="3"/>
</dbReference>
<keyword evidence="5" id="KW-0106">Calcium</keyword>
<feature type="domain" description="Cadherin" evidence="9">
    <location>
        <begin position="512"/>
        <end position="615"/>
    </location>
</feature>
<dbReference type="InterPro" id="IPR021720">
    <property type="entry name" value="Malectin_dom"/>
</dbReference>
<dbReference type="Gene3D" id="2.60.40.60">
    <property type="entry name" value="Cadherins"/>
    <property type="match status" value="1"/>
</dbReference>
<dbReference type="CDD" id="cd11304">
    <property type="entry name" value="Cadherin_repeat"/>
    <property type="match status" value="1"/>
</dbReference>
<dbReference type="InterPro" id="IPR015919">
    <property type="entry name" value="Cadherin-like_sf"/>
</dbReference>
<dbReference type="SMART" id="SM00112">
    <property type="entry name" value="CA"/>
    <property type="match status" value="1"/>
</dbReference>
<dbReference type="GO" id="GO:0005975">
    <property type="term" value="P:carbohydrate metabolic process"/>
    <property type="evidence" value="ECO:0007669"/>
    <property type="project" value="UniProtKB-ARBA"/>
</dbReference>
<evidence type="ECO:0000256" key="4">
    <source>
        <dbReference type="ARBA" id="ARBA00022737"/>
    </source>
</evidence>
<evidence type="ECO:0000313" key="10">
    <source>
        <dbReference type="EMBL" id="KAA6439611.1"/>
    </source>
</evidence>
<accession>A0A5M8QW89</accession>
<evidence type="ECO:0000256" key="6">
    <source>
        <dbReference type="ARBA" id="ARBA00022989"/>
    </source>
</evidence>
<dbReference type="InterPro" id="IPR013320">
    <property type="entry name" value="ConA-like_dom_sf"/>
</dbReference>
<comment type="subcellular location">
    <subcellularLocation>
        <location evidence="1">Membrane</location>
        <topology evidence="1">Single-pass membrane protein</topology>
    </subcellularLocation>
</comment>
<protein>
    <recommendedName>
        <fullName evidence="9">Cadherin domain-containing protein</fullName>
    </recommendedName>
</protein>
<feature type="transmembrane region" description="Helical" evidence="8">
    <location>
        <begin position="14"/>
        <end position="36"/>
    </location>
</feature>
<dbReference type="Gene3D" id="2.60.120.430">
    <property type="entry name" value="Galactose-binding lectin"/>
    <property type="match status" value="1"/>
</dbReference>
<comment type="caution">
    <text evidence="10">The sequence shown here is derived from an EMBL/GenBank/DDBJ whole genome shotgun (WGS) entry which is preliminary data.</text>
</comment>